<keyword evidence="4" id="KW-0804">Transcription</keyword>
<dbReference type="GO" id="GO:0005829">
    <property type="term" value="C:cytosol"/>
    <property type="evidence" value="ECO:0007669"/>
    <property type="project" value="TreeGrafter"/>
</dbReference>
<dbReference type="OrthoDB" id="8816280at2"/>
<evidence type="ECO:0000259" key="5">
    <source>
        <dbReference type="PROSITE" id="PS50931"/>
    </source>
</evidence>
<keyword evidence="2" id="KW-0805">Transcription regulation</keyword>
<evidence type="ECO:0000256" key="2">
    <source>
        <dbReference type="ARBA" id="ARBA00023015"/>
    </source>
</evidence>
<dbReference type="EMBL" id="QQAV01000001">
    <property type="protein sequence ID" value="RDI29034.1"/>
    <property type="molecule type" value="Genomic_DNA"/>
</dbReference>
<dbReference type="RefSeq" id="WP_114801757.1">
    <property type="nucleotide sequence ID" value="NZ_QQAV01000001.1"/>
</dbReference>
<dbReference type="GO" id="GO:0003677">
    <property type="term" value="F:DNA binding"/>
    <property type="evidence" value="ECO:0007669"/>
    <property type="project" value="UniProtKB-KW"/>
</dbReference>
<evidence type="ECO:0000256" key="1">
    <source>
        <dbReference type="ARBA" id="ARBA00009437"/>
    </source>
</evidence>
<dbReference type="Proteomes" id="UP000255265">
    <property type="component" value="Unassembled WGS sequence"/>
</dbReference>
<dbReference type="InterPro" id="IPR000847">
    <property type="entry name" value="LysR_HTH_N"/>
</dbReference>
<evidence type="ECO:0000313" key="6">
    <source>
        <dbReference type="EMBL" id="RDI29034.1"/>
    </source>
</evidence>
<keyword evidence="7" id="KW-1185">Reference proteome</keyword>
<gene>
    <name evidence="6" type="ORF">DFR41_101790</name>
</gene>
<dbReference type="InterPro" id="IPR036388">
    <property type="entry name" value="WH-like_DNA-bd_sf"/>
</dbReference>
<reference evidence="6 7" key="1">
    <citation type="submission" date="2018-07" db="EMBL/GenBank/DDBJ databases">
        <title>Genomic Encyclopedia of Type Strains, Phase IV (KMG-IV): sequencing the most valuable type-strain genomes for metagenomic binning, comparative biology and taxonomic classification.</title>
        <authorList>
            <person name="Goeker M."/>
        </authorList>
    </citation>
    <scope>NUCLEOTIDE SEQUENCE [LARGE SCALE GENOMIC DNA]</scope>
    <source>
        <strain evidence="6 7">DSM 21352</strain>
    </source>
</reference>
<comment type="similarity">
    <text evidence="1">Belongs to the LysR transcriptional regulatory family.</text>
</comment>
<dbReference type="InterPro" id="IPR005119">
    <property type="entry name" value="LysR_subst-bd"/>
</dbReference>
<sequence length="328" mass="35178">MTTPPLATTLLNRLLARGKFRHVQVLLQLAELGSVQRTADAIGMTQSAVTQTLAYLERLLDVRLFERHARGVRPTPACTDLLPVARQLMLGMADVAGAVDARRRQGLGFVRVLASVSAIHGVLVDALPAFAQAQPAIRVQLAEAEGEDQLLAIARAEVDLVVCRRPGAMPQGWEFHALREDRFAVVCRADHPLLADAAVSGASPAAGLPADQAWAALAAHPWLLLPAGVAARGHFDALCERFGRTPPIYPVSTRSLPLMGWLLRHQPLLALLPLNLARPWLATGELRELALRDMAAIEPIGLLQPQSGMGEAALALSDFLRGRIGAGD</sequence>
<dbReference type="InterPro" id="IPR036390">
    <property type="entry name" value="WH_DNA-bd_sf"/>
</dbReference>
<dbReference type="PROSITE" id="PS50931">
    <property type="entry name" value="HTH_LYSR"/>
    <property type="match status" value="1"/>
</dbReference>
<dbReference type="PANTHER" id="PTHR30419">
    <property type="entry name" value="HTH-TYPE TRANSCRIPTIONAL REGULATOR YBHD"/>
    <property type="match status" value="1"/>
</dbReference>
<feature type="domain" description="HTH lysR-type" evidence="5">
    <location>
        <begin position="19"/>
        <end position="75"/>
    </location>
</feature>
<keyword evidence="3 6" id="KW-0238">DNA-binding</keyword>
<dbReference type="Gene3D" id="3.40.190.290">
    <property type="match status" value="1"/>
</dbReference>
<dbReference type="AlphaFoldDB" id="A0A370FQ91"/>
<accession>A0A370FQ91</accession>
<dbReference type="Gene3D" id="1.10.10.10">
    <property type="entry name" value="Winged helix-like DNA-binding domain superfamily/Winged helix DNA-binding domain"/>
    <property type="match status" value="1"/>
</dbReference>
<organism evidence="6 7">
    <name type="scientific">Pseudacidovorax intermedius</name>
    <dbReference type="NCBI Taxonomy" id="433924"/>
    <lineage>
        <taxon>Bacteria</taxon>
        <taxon>Pseudomonadati</taxon>
        <taxon>Pseudomonadota</taxon>
        <taxon>Betaproteobacteria</taxon>
        <taxon>Burkholderiales</taxon>
        <taxon>Comamonadaceae</taxon>
        <taxon>Pseudacidovorax</taxon>
    </lineage>
</organism>
<name>A0A370FQ91_9BURK</name>
<dbReference type="PANTHER" id="PTHR30419:SF8">
    <property type="entry name" value="NITROGEN ASSIMILATION TRANSCRIPTIONAL ACTIVATOR-RELATED"/>
    <property type="match status" value="1"/>
</dbReference>
<dbReference type="SUPFAM" id="SSF53850">
    <property type="entry name" value="Periplasmic binding protein-like II"/>
    <property type="match status" value="1"/>
</dbReference>
<comment type="caution">
    <text evidence="6">The sequence shown here is derived from an EMBL/GenBank/DDBJ whole genome shotgun (WGS) entry which is preliminary data.</text>
</comment>
<dbReference type="GO" id="GO:0003700">
    <property type="term" value="F:DNA-binding transcription factor activity"/>
    <property type="evidence" value="ECO:0007669"/>
    <property type="project" value="InterPro"/>
</dbReference>
<protein>
    <submittedName>
        <fullName evidence="6">DNA-binding transcriptional LysR family regulator</fullName>
    </submittedName>
</protein>
<evidence type="ECO:0000256" key="4">
    <source>
        <dbReference type="ARBA" id="ARBA00023163"/>
    </source>
</evidence>
<proteinExistence type="inferred from homology"/>
<dbReference type="InterPro" id="IPR050950">
    <property type="entry name" value="HTH-type_LysR_regulators"/>
</dbReference>
<evidence type="ECO:0000313" key="7">
    <source>
        <dbReference type="Proteomes" id="UP000255265"/>
    </source>
</evidence>
<dbReference type="SUPFAM" id="SSF46785">
    <property type="entry name" value="Winged helix' DNA-binding domain"/>
    <property type="match status" value="1"/>
</dbReference>
<dbReference type="Pfam" id="PF03466">
    <property type="entry name" value="LysR_substrate"/>
    <property type="match status" value="1"/>
</dbReference>
<evidence type="ECO:0000256" key="3">
    <source>
        <dbReference type="ARBA" id="ARBA00023125"/>
    </source>
</evidence>
<dbReference type="Pfam" id="PF00126">
    <property type="entry name" value="HTH_1"/>
    <property type="match status" value="1"/>
</dbReference>